<reference evidence="1" key="1">
    <citation type="submission" date="2024-12" db="EMBL/GenBank/DDBJ databases">
        <authorList>
            <person name="Wu N."/>
        </authorList>
    </citation>
    <scope>NUCLEOTIDE SEQUENCE</scope>
    <source>
        <strain evidence="1">P15</strain>
    </source>
</reference>
<accession>A0ACC7P0K5</accession>
<evidence type="ECO:0000313" key="2">
    <source>
        <dbReference type="Proteomes" id="UP001631969"/>
    </source>
</evidence>
<dbReference type="Proteomes" id="UP001631969">
    <property type="component" value="Unassembled WGS sequence"/>
</dbReference>
<comment type="caution">
    <text evidence="1">The sequence shown here is derived from an EMBL/GenBank/DDBJ whole genome shotgun (WGS) entry which is preliminary data.</text>
</comment>
<organism evidence="1 2">
    <name type="scientific">Paenibacillus mesotrionivorans</name>
    <dbReference type="NCBI Taxonomy" id="3160968"/>
    <lineage>
        <taxon>Bacteria</taxon>
        <taxon>Bacillati</taxon>
        <taxon>Bacillota</taxon>
        <taxon>Bacilli</taxon>
        <taxon>Bacillales</taxon>
        <taxon>Paenibacillaceae</taxon>
        <taxon>Paenibacillus</taxon>
    </lineage>
</organism>
<gene>
    <name evidence="1" type="ORF">ACI1P1_19700</name>
</gene>
<sequence>MIDHHLLDIIHETTEFVEKHLLDETLCLDVISDHVCVSKFYLLRIWKGTTGTGLMEYVRRRRIALSLGDLLEGRKPLEYISWRYSFGCQRTYGRVFKNEFGVTPAQWRNRPVPLQVLDRFNGDFLRRASEGIMFYRSTAVLPAFVVAGREHRVDIRDNHLNQTSNKLGVDFFLHHRQRIQHPLQKDVYIGLTRVPEPAADYTYYMPSLAVDAASIIPADMLKREIKAHRYGVFTYIGQHHPEKISALTLKDIWHQVFEVWMPTVQMKLKEIFSFERIDYTRCSRQYCECDLYFPIEPVQDAGHHDGKSLE</sequence>
<proteinExistence type="predicted"/>
<dbReference type="EMBL" id="JBJURJ010000013">
    <property type="protein sequence ID" value="MFM9330528.1"/>
    <property type="molecule type" value="Genomic_DNA"/>
</dbReference>
<keyword evidence="2" id="KW-1185">Reference proteome</keyword>
<name>A0ACC7P0K5_9BACL</name>
<protein>
    <submittedName>
        <fullName evidence="1">Helix-turn-helix domain-containing protein</fullName>
    </submittedName>
</protein>
<evidence type="ECO:0000313" key="1">
    <source>
        <dbReference type="EMBL" id="MFM9330528.1"/>
    </source>
</evidence>